<evidence type="ECO:0000313" key="2">
    <source>
        <dbReference type="EMBL" id="OAX43107.1"/>
    </source>
</evidence>
<protein>
    <submittedName>
        <fullName evidence="2">Uncharacterized protein</fullName>
    </submittedName>
</protein>
<evidence type="ECO:0000313" key="3">
    <source>
        <dbReference type="Proteomes" id="UP000092154"/>
    </source>
</evidence>
<name>A0A1B7NDZ3_9AGAM</name>
<feature type="region of interest" description="Disordered" evidence="1">
    <location>
        <begin position="99"/>
        <end position="120"/>
    </location>
</feature>
<dbReference type="Proteomes" id="UP000092154">
    <property type="component" value="Unassembled WGS sequence"/>
</dbReference>
<reference evidence="2 3" key="1">
    <citation type="submission" date="2016-06" db="EMBL/GenBank/DDBJ databases">
        <title>Comparative genomics of the ectomycorrhizal sister species Rhizopogon vinicolor and Rhizopogon vesiculosus (Basidiomycota: Boletales) reveals a divergence of the mating type B locus.</title>
        <authorList>
            <consortium name="DOE Joint Genome Institute"/>
            <person name="Mujic A.B."/>
            <person name="Kuo A."/>
            <person name="Tritt A."/>
            <person name="Lipzen A."/>
            <person name="Chen C."/>
            <person name="Johnson J."/>
            <person name="Sharma A."/>
            <person name="Barry K."/>
            <person name="Grigoriev I.V."/>
            <person name="Spatafora J.W."/>
        </authorList>
    </citation>
    <scope>NUCLEOTIDE SEQUENCE [LARGE SCALE GENOMIC DNA]</scope>
    <source>
        <strain evidence="2 3">AM-OR11-026</strain>
    </source>
</reference>
<keyword evidence="3" id="KW-1185">Reference proteome</keyword>
<evidence type="ECO:0000256" key="1">
    <source>
        <dbReference type="SAM" id="MobiDB-lite"/>
    </source>
</evidence>
<feature type="compositionally biased region" description="Low complexity" evidence="1">
    <location>
        <begin position="105"/>
        <end position="114"/>
    </location>
</feature>
<feature type="region of interest" description="Disordered" evidence="1">
    <location>
        <begin position="150"/>
        <end position="194"/>
    </location>
</feature>
<dbReference type="AlphaFoldDB" id="A0A1B7NDZ3"/>
<dbReference type="InParanoid" id="A0A1B7NDZ3"/>
<accession>A0A1B7NDZ3</accession>
<proteinExistence type="predicted"/>
<gene>
    <name evidence="2" type="ORF">K503DRAFT_853553</name>
</gene>
<dbReference type="EMBL" id="KV448144">
    <property type="protein sequence ID" value="OAX43107.1"/>
    <property type="molecule type" value="Genomic_DNA"/>
</dbReference>
<sequence length="273" mass="29874">MSPSKMPTQTYTTPSHSSAAISWAEGGINNWWLFLEYGRATSKDRNEVGSVKPDSTSDDVVLLIPPVGLEAYVVQLPITAVCKKVDTMSSIFDALSETAVESEGETTTPTAPMDTETKYNLHRRQGCSKISESLRPKTIAFEHYSINEKTKLSKKKGEDEGEENASHCVGSGSENTNSDDEDERPKKKSQQTCVEEPIRVMIDKSGEVKVEKLGTTRSAIVVSDNISSFSPVFNGQPSVPEVQTGLRYKASGKKEQIVGHLVIEYPIIAMEPA</sequence>
<organism evidence="2 3">
    <name type="scientific">Rhizopogon vinicolor AM-OR11-026</name>
    <dbReference type="NCBI Taxonomy" id="1314800"/>
    <lineage>
        <taxon>Eukaryota</taxon>
        <taxon>Fungi</taxon>
        <taxon>Dikarya</taxon>
        <taxon>Basidiomycota</taxon>
        <taxon>Agaricomycotina</taxon>
        <taxon>Agaricomycetes</taxon>
        <taxon>Agaricomycetidae</taxon>
        <taxon>Boletales</taxon>
        <taxon>Suillineae</taxon>
        <taxon>Rhizopogonaceae</taxon>
        <taxon>Rhizopogon</taxon>
    </lineage>
</organism>